<evidence type="ECO:0000256" key="2">
    <source>
        <dbReference type="ARBA" id="ARBA00023015"/>
    </source>
</evidence>
<dbReference type="Gene3D" id="1.10.10.10">
    <property type="entry name" value="Winged helix-like DNA-binding domain superfamily/Winged helix DNA-binding domain"/>
    <property type="match status" value="1"/>
</dbReference>
<gene>
    <name evidence="6" type="ORF">JEU11_14335</name>
</gene>
<keyword evidence="2" id="KW-0805">Transcription regulation</keyword>
<dbReference type="InterPro" id="IPR005119">
    <property type="entry name" value="LysR_subst-bd"/>
</dbReference>
<dbReference type="InterPro" id="IPR036388">
    <property type="entry name" value="WH-like_DNA-bd_sf"/>
</dbReference>
<dbReference type="Pfam" id="PF00126">
    <property type="entry name" value="HTH_1"/>
    <property type="match status" value="1"/>
</dbReference>
<dbReference type="Pfam" id="PF03466">
    <property type="entry name" value="LysR_substrate"/>
    <property type="match status" value="1"/>
</dbReference>
<dbReference type="CDD" id="cd08422">
    <property type="entry name" value="PBP2_CrgA_like"/>
    <property type="match status" value="1"/>
</dbReference>
<organism evidence="6 7">
    <name type="scientific">Paraglaciecola chathamensis</name>
    <dbReference type="NCBI Taxonomy" id="368405"/>
    <lineage>
        <taxon>Bacteria</taxon>
        <taxon>Pseudomonadati</taxon>
        <taxon>Pseudomonadota</taxon>
        <taxon>Gammaproteobacteria</taxon>
        <taxon>Alteromonadales</taxon>
        <taxon>Alteromonadaceae</taxon>
        <taxon>Paraglaciecola</taxon>
    </lineage>
</organism>
<keyword evidence="3" id="KW-0238">DNA-binding</keyword>
<dbReference type="PANTHER" id="PTHR30537">
    <property type="entry name" value="HTH-TYPE TRANSCRIPTIONAL REGULATOR"/>
    <property type="match status" value="1"/>
</dbReference>
<comment type="similarity">
    <text evidence="1">Belongs to the LysR transcriptional regulatory family.</text>
</comment>
<dbReference type="Gene3D" id="3.40.190.290">
    <property type="match status" value="1"/>
</dbReference>
<dbReference type="InterPro" id="IPR058163">
    <property type="entry name" value="LysR-type_TF_proteobact-type"/>
</dbReference>
<dbReference type="SUPFAM" id="SSF53850">
    <property type="entry name" value="Periplasmic binding protein-like II"/>
    <property type="match status" value="1"/>
</dbReference>
<evidence type="ECO:0000259" key="5">
    <source>
        <dbReference type="PROSITE" id="PS50931"/>
    </source>
</evidence>
<dbReference type="SUPFAM" id="SSF46785">
    <property type="entry name" value="Winged helix' DNA-binding domain"/>
    <property type="match status" value="1"/>
</dbReference>
<dbReference type="RefSeq" id="WP_198825185.1">
    <property type="nucleotide sequence ID" value="NZ_JAEILT010000022.1"/>
</dbReference>
<dbReference type="PANTHER" id="PTHR30537:SF35">
    <property type="entry name" value="TRANSCRIPTIONAL REGULATORY PROTEIN"/>
    <property type="match status" value="1"/>
</dbReference>
<dbReference type="Proteomes" id="UP000649232">
    <property type="component" value="Unassembled WGS sequence"/>
</dbReference>
<name>A0ABS0WGN9_9ALTE</name>
<protein>
    <submittedName>
        <fullName evidence="6">LysR family transcriptional regulator</fullName>
    </submittedName>
</protein>
<feature type="domain" description="HTH lysR-type" evidence="5">
    <location>
        <begin position="1"/>
        <end position="59"/>
    </location>
</feature>
<dbReference type="PROSITE" id="PS50931">
    <property type="entry name" value="HTH_LYSR"/>
    <property type="match status" value="1"/>
</dbReference>
<evidence type="ECO:0000256" key="1">
    <source>
        <dbReference type="ARBA" id="ARBA00009437"/>
    </source>
</evidence>
<proteinExistence type="inferred from homology"/>
<dbReference type="InterPro" id="IPR036390">
    <property type="entry name" value="WH_DNA-bd_sf"/>
</dbReference>
<reference evidence="6 7" key="1">
    <citation type="submission" date="2020-12" db="EMBL/GenBank/DDBJ databases">
        <title>Draft genome sequences of nine environmental bacterial isolates colonizing plastic.</title>
        <authorList>
            <person name="Borre I."/>
            <person name="Sonnenschein E.C."/>
        </authorList>
    </citation>
    <scope>NUCLEOTIDE SEQUENCE [LARGE SCALE GENOMIC DNA]</scope>
    <source>
        <strain evidence="6 7">IB30</strain>
    </source>
</reference>
<evidence type="ECO:0000256" key="3">
    <source>
        <dbReference type="ARBA" id="ARBA00023125"/>
    </source>
</evidence>
<dbReference type="EMBL" id="JAEILT010000022">
    <property type="protein sequence ID" value="MBJ2137636.1"/>
    <property type="molecule type" value="Genomic_DNA"/>
</dbReference>
<evidence type="ECO:0000313" key="6">
    <source>
        <dbReference type="EMBL" id="MBJ2137636.1"/>
    </source>
</evidence>
<keyword evidence="4" id="KW-0804">Transcription</keyword>
<evidence type="ECO:0000313" key="7">
    <source>
        <dbReference type="Proteomes" id="UP000649232"/>
    </source>
</evidence>
<dbReference type="InterPro" id="IPR000847">
    <property type="entry name" value="LysR_HTH_N"/>
</dbReference>
<comment type="caution">
    <text evidence="6">The sequence shown here is derived from an EMBL/GenBank/DDBJ whole genome shotgun (WGS) entry which is preliminary data.</text>
</comment>
<accession>A0ABS0WGN9</accession>
<evidence type="ECO:0000256" key="4">
    <source>
        <dbReference type="ARBA" id="ARBA00023163"/>
    </source>
</evidence>
<sequence>MDRITAAQVFVSIVEQGSMVGAAQSLDMSRSMVTRYLSEMESWAAAQLLHRSTRKLTLTAAGEKAYVNCRSILDVAKELSTPLEQDQVAQPQGTIRIACSQFVAADLLPSFIDGFLDDYPKVHIDVHISNQLTNLVENRIDLALRITNELDPNIIARLLGHCRSVLCATDGYLKQRGYPVYPDDLVKHNCLIYSNFGKSLWHFTKDEQAVVAAVSGNYSANESMLLLQSVLKGRGISLQPKHAVQALINDKKLVHVLPNYEPATLGIYAIYRSRKHQSLAIRKLLERLISYFEITET</sequence>